<dbReference type="EMBL" id="JANVFO010000066">
    <property type="protein sequence ID" value="KAJ3719146.1"/>
    <property type="molecule type" value="Genomic_DNA"/>
</dbReference>
<evidence type="ECO:0000313" key="4">
    <source>
        <dbReference type="EMBL" id="KAJ3719146.1"/>
    </source>
</evidence>
<feature type="region of interest" description="Disordered" evidence="1">
    <location>
        <begin position="133"/>
        <end position="156"/>
    </location>
</feature>
<protein>
    <submittedName>
        <fullName evidence="4">Uncharacterized protein</fullName>
    </submittedName>
</protein>
<comment type="caution">
    <text evidence="4">The sequence shown here is derived from an EMBL/GenBank/DDBJ whole genome shotgun (WGS) entry which is preliminary data.</text>
</comment>
<evidence type="ECO:0000259" key="3">
    <source>
        <dbReference type="Pfam" id="PF25871"/>
    </source>
</evidence>
<evidence type="ECO:0000259" key="2">
    <source>
        <dbReference type="Pfam" id="PF17733"/>
    </source>
</evidence>
<name>A0AA38JAE0_9AGAR</name>
<feature type="domain" description="Peroxisomal membrane protein PEX14-like KPWE" evidence="2">
    <location>
        <begin position="111"/>
        <end position="155"/>
    </location>
</feature>
<reference evidence="4" key="2">
    <citation type="journal article" date="2023" name="Proc. Natl. Acad. Sci. U.S.A.">
        <title>A global phylogenomic analysis of the shiitake genus Lentinula.</title>
        <authorList>
            <person name="Sierra-Patev S."/>
            <person name="Min B."/>
            <person name="Naranjo-Ortiz M."/>
            <person name="Looney B."/>
            <person name="Konkel Z."/>
            <person name="Slot J.C."/>
            <person name="Sakamoto Y."/>
            <person name="Steenwyk J.L."/>
            <person name="Rokas A."/>
            <person name="Carro J."/>
            <person name="Camarero S."/>
            <person name="Ferreira P."/>
            <person name="Molpeceres G."/>
            <person name="Ruiz-Duenas F.J."/>
            <person name="Serrano A."/>
            <person name="Henrissat B."/>
            <person name="Drula E."/>
            <person name="Hughes K.W."/>
            <person name="Mata J.L."/>
            <person name="Ishikawa N.K."/>
            <person name="Vargas-Isla R."/>
            <person name="Ushijima S."/>
            <person name="Smith C.A."/>
            <person name="Donoghue J."/>
            <person name="Ahrendt S."/>
            <person name="Andreopoulos W."/>
            <person name="He G."/>
            <person name="LaButti K."/>
            <person name="Lipzen A."/>
            <person name="Ng V."/>
            <person name="Riley R."/>
            <person name="Sandor L."/>
            <person name="Barry K."/>
            <person name="Martinez A.T."/>
            <person name="Xiao Y."/>
            <person name="Gibbons J.G."/>
            <person name="Terashima K."/>
            <person name="Grigoriev I.V."/>
            <person name="Hibbett D."/>
        </authorList>
    </citation>
    <scope>NUCLEOTIDE SEQUENCE</scope>
    <source>
        <strain evidence="4">ET3784</strain>
    </source>
</reference>
<reference evidence="4" key="1">
    <citation type="submission" date="2022-08" db="EMBL/GenBank/DDBJ databases">
        <authorList>
            <consortium name="DOE Joint Genome Institute"/>
            <person name="Min B."/>
            <person name="Sierra-Patev S."/>
            <person name="Naranjo-Ortiz M."/>
            <person name="Looney B."/>
            <person name="Konkel Z."/>
            <person name="Slot J.C."/>
            <person name="Sakamoto Y."/>
            <person name="Steenwyk J.L."/>
            <person name="Rokas A."/>
            <person name="Carro J."/>
            <person name="Camarero S."/>
            <person name="Ferreira P."/>
            <person name="Molpeceres G."/>
            <person name="Ruiz-duenas F.J."/>
            <person name="Serrano A."/>
            <person name="Henrissat B."/>
            <person name="Drula E."/>
            <person name="Hughes K.W."/>
            <person name="Mata J.L."/>
            <person name="Ishikawa N.K."/>
            <person name="Vargas-Isla R."/>
            <person name="Ushijima S."/>
            <person name="Smith C.A."/>
            <person name="Ahrendt S."/>
            <person name="Andreopoulos W."/>
            <person name="He G."/>
            <person name="LaButti K."/>
            <person name="Lipzen A."/>
            <person name="Ng V."/>
            <person name="Riley R."/>
            <person name="Sandor L."/>
            <person name="Barry K."/>
            <person name="Martinez A.T."/>
            <person name="Xiao Y."/>
            <person name="Gibbons J.G."/>
            <person name="Terashima K."/>
            <person name="Hibbett D.S."/>
            <person name="Grigoriev I.V."/>
        </authorList>
    </citation>
    <scope>NUCLEOTIDE SEQUENCE</scope>
    <source>
        <strain evidence="4">ET3784</strain>
    </source>
</reference>
<dbReference type="Pfam" id="PF17733">
    <property type="entry name" value="KPWE_dom"/>
    <property type="match status" value="1"/>
</dbReference>
<dbReference type="AlphaFoldDB" id="A0AA38JAE0"/>
<dbReference type="Proteomes" id="UP001176059">
    <property type="component" value="Unassembled WGS sequence"/>
</dbReference>
<sequence length="156" mass="17144">MQLEEQNQLNCSANPESDLSQYLAFPFESDANFKKGLSDIASLTGSSSDIPEDTLRSMRVFYFNRMTGHSLSVADVQAYESNRNSTEDILTSTSNTPGNADVESSSVESFSFAQIQALIEAGKFDEIPNNKTISTALNSTSPDRSTVSPRKKPWEN</sequence>
<dbReference type="Pfam" id="PF25871">
    <property type="entry name" value="HTH_76"/>
    <property type="match status" value="1"/>
</dbReference>
<proteinExistence type="predicted"/>
<keyword evidence="5" id="KW-1185">Reference proteome</keyword>
<accession>A0AA38JAE0</accession>
<dbReference type="PANTHER" id="PTHR36855:SF1">
    <property type="entry name" value="PEROXISOME MEMBRANE ANCHOR PROTEIN PEX14P N-TERMINAL DOMAIN-CONTAINING PROTEIN"/>
    <property type="match status" value="1"/>
</dbReference>
<evidence type="ECO:0000256" key="1">
    <source>
        <dbReference type="SAM" id="MobiDB-lite"/>
    </source>
</evidence>
<gene>
    <name evidence="4" type="ORF">DFJ43DRAFT_1097500</name>
</gene>
<dbReference type="InterPro" id="IPR058841">
    <property type="entry name" value="HTH_76"/>
</dbReference>
<dbReference type="InterPro" id="IPR040554">
    <property type="entry name" value="KPWE_PEX14_dom"/>
</dbReference>
<feature type="domain" description="PEX14-like helix-turn-helix" evidence="3">
    <location>
        <begin position="19"/>
        <end position="83"/>
    </location>
</feature>
<evidence type="ECO:0000313" key="5">
    <source>
        <dbReference type="Proteomes" id="UP001176059"/>
    </source>
</evidence>
<organism evidence="4 5">
    <name type="scientific">Lentinula guzmanii</name>
    <dbReference type="NCBI Taxonomy" id="2804957"/>
    <lineage>
        <taxon>Eukaryota</taxon>
        <taxon>Fungi</taxon>
        <taxon>Dikarya</taxon>
        <taxon>Basidiomycota</taxon>
        <taxon>Agaricomycotina</taxon>
        <taxon>Agaricomycetes</taxon>
        <taxon>Agaricomycetidae</taxon>
        <taxon>Agaricales</taxon>
        <taxon>Marasmiineae</taxon>
        <taxon>Omphalotaceae</taxon>
        <taxon>Lentinula</taxon>
    </lineage>
</organism>
<dbReference type="PANTHER" id="PTHR36855">
    <property type="entry name" value="CHROMOSOME 10, WHOLE GENOME SHOTGUN SEQUENCE"/>
    <property type="match status" value="1"/>
</dbReference>
<feature type="compositionally biased region" description="Polar residues" evidence="1">
    <location>
        <begin position="133"/>
        <end position="148"/>
    </location>
</feature>